<accession>A0A543AN64</accession>
<keyword evidence="2" id="KW-1185">Reference proteome</keyword>
<name>A0A543AN64_9MICC</name>
<protein>
    <submittedName>
        <fullName evidence="1">Uncharacterized protein</fullName>
    </submittedName>
</protein>
<reference evidence="1 2" key="1">
    <citation type="submission" date="2019-06" db="EMBL/GenBank/DDBJ databases">
        <title>Sequencing the genomes of 1000 actinobacteria strains.</title>
        <authorList>
            <person name="Klenk H.-P."/>
        </authorList>
    </citation>
    <scope>NUCLEOTIDE SEQUENCE [LARGE SCALE GENOMIC DNA]</scope>
    <source>
        <strain evidence="1 2">DSM 24083</strain>
    </source>
</reference>
<gene>
    <name evidence="1" type="ORF">FB556_0473</name>
</gene>
<dbReference type="AlphaFoldDB" id="A0A543AN64"/>
<dbReference type="OrthoDB" id="2426596at2"/>
<dbReference type="RefSeq" id="WP_141864373.1">
    <property type="nucleotide sequence ID" value="NZ_BAABAN010000016.1"/>
</dbReference>
<comment type="caution">
    <text evidence="1">The sequence shown here is derived from an EMBL/GenBank/DDBJ whole genome shotgun (WGS) entry which is preliminary data.</text>
</comment>
<dbReference type="Proteomes" id="UP000319746">
    <property type="component" value="Unassembled WGS sequence"/>
</dbReference>
<organism evidence="1 2">
    <name type="scientific">Enteractinococcus coprophilus</name>
    <dbReference type="NCBI Taxonomy" id="1027633"/>
    <lineage>
        <taxon>Bacteria</taxon>
        <taxon>Bacillati</taxon>
        <taxon>Actinomycetota</taxon>
        <taxon>Actinomycetes</taxon>
        <taxon>Micrococcales</taxon>
        <taxon>Micrococcaceae</taxon>
    </lineage>
</organism>
<evidence type="ECO:0000313" key="1">
    <source>
        <dbReference type="EMBL" id="TQL74023.1"/>
    </source>
</evidence>
<proteinExistence type="predicted"/>
<sequence>MVHATVLPTRYVKAVTSVDRRLVISDPQLGWSTAVLAADWIAAQLAPFDEGTVRSVIPEGFESHTRLLHPVQKGEELVRWSHVAAWSQMPVTNDVQFHDIALPRQRPAGPAPWDSAGPTEGALDASDAAHLVSTLREHTTSPEHCWFALWDGYGWDDAARFELIGEGAPAHQSAPPIDPVPIEVRDGPRVELPERTYLLYTGPVEAALLFLEEYQQTPNLWWPADHSWCVASEIDLAWTYLAGPVSLVDQVLADHTLEALPAAPQDRVTLRLTGWLDDAVTVAATELLEHGHTQIRAAHRGLRASLQRPTRWRNGQLGITSHTDGGSSAESSLVLFRKSGMVTHQDLCQYLSLAVAELATL</sequence>
<dbReference type="EMBL" id="VFOU01000001">
    <property type="protein sequence ID" value="TQL74023.1"/>
    <property type="molecule type" value="Genomic_DNA"/>
</dbReference>
<evidence type="ECO:0000313" key="2">
    <source>
        <dbReference type="Proteomes" id="UP000319746"/>
    </source>
</evidence>